<reference evidence="1 2" key="1">
    <citation type="journal article" date="2011" name="Appl. Environ. Microbiol.">
        <title>Genomic and functional analyses of Rhodococcus equi phages ReqiPepy6, ReqiPoco6, ReqiPine5, and ReqiDocB7.</title>
        <authorList>
            <person name="Summer E.J."/>
            <person name="Liu M."/>
            <person name="Gill J.J."/>
            <person name="Grant M."/>
            <person name="Chan-Cortes T.N."/>
            <person name="Ferguson L."/>
            <person name="Janes C."/>
            <person name="Lange K."/>
            <person name="Bertoli M."/>
            <person name="Moore C."/>
            <person name="Orchard R.C."/>
            <person name="Cohen N."/>
            <person name="Young R."/>
        </authorList>
    </citation>
    <scope>NUCLEOTIDE SEQUENCE [LARGE SCALE GENOMIC DNA]</scope>
</reference>
<evidence type="ECO:0000313" key="2">
    <source>
        <dbReference type="Proteomes" id="UP000001057"/>
    </source>
</evidence>
<dbReference type="Proteomes" id="UP000001057">
    <property type="component" value="Segment"/>
</dbReference>
<proteinExistence type="predicted"/>
<dbReference type="Gene3D" id="3.40.50.1820">
    <property type="entry name" value="alpha/beta hydrolase"/>
    <property type="match status" value="1"/>
</dbReference>
<organism evidence="1 2">
    <name type="scientific">Rhodococcus phage ReqiPoco6</name>
    <dbReference type="NCBI Taxonomy" id="691964"/>
    <lineage>
        <taxon>Viruses</taxon>
        <taxon>Duplodnaviria</taxon>
        <taxon>Heunggongvirae</taxon>
        <taxon>Uroviricota</taxon>
        <taxon>Caudoviricetes</taxon>
        <taxon>Pepyhexavirus</taxon>
        <taxon>Pepyhexavirus poco6</taxon>
    </lineage>
</organism>
<dbReference type="RefSeq" id="YP_009012615.1">
    <property type="nucleotide sequence ID" value="NC_023694.1"/>
</dbReference>
<evidence type="ECO:0000313" key="1">
    <source>
        <dbReference type="EMBL" id="ADD81032.1"/>
    </source>
</evidence>
<dbReference type="OrthoDB" id="29810at10239"/>
<dbReference type="GeneID" id="18559744"/>
<gene>
    <name evidence="1" type="ORF">Poco6gene034</name>
</gene>
<name>D4P7Q2_9CAUD</name>
<sequence>MHIIYADGIGSSAPGLTTSQSILHKVVERLIEHNPIHTESRVNWPASMASVGGSFSWPEASKIGVADVNRIIDEHSNPGKQFILLAYSGGNRVIHEWMEQNPEKLHKIAAVGLMSDPWRPRTRQQHGLPPTVGWGICGEKLGPIISHTFWVSAPGDAISDALPDAIIRTAADVSDVMPGQFLGDLGNHIKKNDLQLAWKIGEIKKNPLGWFMGLGPRLHQARIDIEGYLGGNHTTAYVTPWNGGLSLAHRLADTINWHITHPN</sequence>
<dbReference type="EMBL" id="GU580942">
    <property type="protein sequence ID" value="ADD81032.1"/>
    <property type="molecule type" value="Genomic_DNA"/>
</dbReference>
<dbReference type="InterPro" id="IPR029058">
    <property type="entry name" value="AB_hydrolase_fold"/>
</dbReference>
<dbReference type="KEGG" id="vg:18559744"/>
<accession>D4P7Q2</accession>
<dbReference type="SUPFAM" id="SSF53474">
    <property type="entry name" value="alpha/beta-Hydrolases"/>
    <property type="match status" value="1"/>
</dbReference>
<protein>
    <submittedName>
        <fullName evidence="1">LysB</fullName>
    </submittedName>
</protein>
<keyword evidence="2" id="KW-1185">Reference proteome</keyword>